<accession>A0A8C5M9J7</accession>
<dbReference type="InterPro" id="IPR036236">
    <property type="entry name" value="Znf_C2H2_sf"/>
</dbReference>
<dbReference type="PROSITE" id="PS00028">
    <property type="entry name" value="ZINC_FINGER_C2H2_1"/>
    <property type="match status" value="5"/>
</dbReference>
<evidence type="ECO:0000256" key="8">
    <source>
        <dbReference type="ARBA" id="ARBA00023125"/>
    </source>
</evidence>
<reference evidence="13" key="1">
    <citation type="submission" date="2025-08" db="UniProtKB">
        <authorList>
            <consortium name="Ensembl"/>
        </authorList>
    </citation>
    <scope>IDENTIFICATION</scope>
</reference>
<comment type="subcellular location">
    <subcellularLocation>
        <location evidence="1">Nucleus</location>
    </subcellularLocation>
</comment>
<evidence type="ECO:0000313" key="14">
    <source>
        <dbReference type="Proteomes" id="UP000694569"/>
    </source>
</evidence>
<evidence type="ECO:0000256" key="7">
    <source>
        <dbReference type="ARBA" id="ARBA00023015"/>
    </source>
</evidence>
<keyword evidence="5 11" id="KW-0863">Zinc-finger</keyword>
<dbReference type="Proteomes" id="UP000694569">
    <property type="component" value="Unplaced"/>
</dbReference>
<evidence type="ECO:0000313" key="13">
    <source>
        <dbReference type="Ensembl" id="ENSLLEP00000010764.1"/>
    </source>
</evidence>
<dbReference type="Ensembl" id="ENSLLET00000011181.1">
    <property type="protein sequence ID" value="ENSLLEP00000010764.1"/>
    <property type="gene ID" value="ENSLLEG00000006833.1"/>
</dbReference>
<keyword evidence="9" id="KW-0804">Transcription</keyword>
<evidence type="ECO:0000256" key="4">
    <source>
        <dbReference type="ARBA" id="ARBA00022737"/>
    </source>
</evidence>
<dbReference type="SUPFAM" id="SSF57667">
    <property type="entry name" value="beta-beta-alpha zinc fingers"/>
    <property type="match status" value="3"/>
</dbReference>
<keyword evidence="14" id="KW-1185">Reference proteome</keyword>
<evidence type="ECO:0000256" key="6">
    <source>
        <dbReference type="ARBA" id="ARBA00022833"/>
    </source>
</evidence>
<feature type="domain" description="C2H2-type" evidence="12">
    <location>
        <begin position="241"/>
        <end position="268"/>
    </location>
</feature>
<protein>
    <recommendedName>
        <fullName evidence="12">C2H2-type domain-containing protein</fullName>
    </recommendedName>
</protein>
<dbReference type="PANTHER" id="PTHR16515:SF57">
    <property type="entry name" value="ZINC FINGER PROTEIN 154-LIKE"/>
    <property type="match status" value="1"/>
</dbReference>
<dbReference type="OrthoDB" id="1095242at2759"/>
<dbReference type="GO" id="GO:0005634">
    <property type="term" value="C:nucleus"/>
    <property type="evidence" value="ECO:0007669"/>
    <property type="project" value="UniProtKB-SubCell"/>
</dbReference>
<dbReference type="FunFam" id="3.30.160.60:FF:000382">
    <property type="entry name" value="zinc finger protein 35 isoform X4"/>
    <property type="match status" value="1"/>
</dbReference>
<dbReference type="Pfam" id="PF00096">
    <property type="entry name" value="zf-C2H2"/>
    <property type="match status" value="2"/>
</dbReference>
<dbReference type="PANTHER" id="PTHR16515">
    <property type="entry name" value="PR DOMAIN ZINC FINGER PROTEIN"/>
    <property type="match status" value="1"/>
</dbReference>
<evidence type="ECO:0000256" key="2">
    <source>
        <dbReference type="ARBA" id="ARBA00006991"/>
    </source>
</evidence>
<dbReference type="GO" id="GO:0008270">
    <property type="term" value="F:zinc ion binding"/>
    <property type="evidence" value="ECO:0007669"/>
    <property type="project" value="UniProtKB-KW"/>
</dbReference>
<dbReference type="FunFam" id="3.30.160.60:FF:000308">
    <property type="entry name" value="zinc finger protein 236 isoform X1"/>
    <property type="match status" value="1"/>
</dbReference>
<proteinExistence type="inferred from homology"/>
<dbReference type="GeneTree" id="ENSGT00940000156787"/>
<feature type="domain" description="C2H2-type" evidence="12">
    <location>
        <begin position="177"/>
        <end position="199"/>
    </location>
</feature>
<evidence type="ECO:0000256" key="10">
    <source>
        <dbReference type="ARBA" id="ARBA00023242"/>
    </source>
</evidence>
<evidence type="ECO:0000256" key="1">
    <source>
        <dbReference type="ARBA" id="ARBA00004123"/>
    </source>
</evidence>
<dbReference type="AlphaFoldDB" id="A0A8C5M9J7"/>
<keyword evidence="7" id="KW-0805">Transcription regulation</keyword>
<evidence type="ECO:0000256" key="9">
    <source>
        <dbReference type="ARBA" id="ARBA00023163"/>
    </source>
</evidence>
<keyword evidence="6" id="KW-0862">Zinc</keyword>
<evidence type="ECO:0000259" key="12">
    <source>
        <dbReference type="PROSITE" id="PS50157"/>
    </source>
</evidence>
<organism evidence="13 14">
    <name type="scientific">Leptobrachium leishanense</name>
    <name type="common">Leishan spiny toad</name>
    <dbReference type="NCBI Taxonomy" id="445787"/>
    <lineage>
        <taxon>Eukaryota</taxon>
        <taxon>Metazoa</taxon>
        <taxon>Chordata</taxon>
        <taxon>Craniata</taxon>
        <taxon>Vertebrata</taxon>
        <taxon>Euteleostomi</taxon>
        <taxon>Amphibia</taxon>
        <taxon>Batrachia</taxon>
        <taxon>Anura</taxon>
        <taxon>Pelobatoidea</taxon>
        <taxon>Megophryidae</taxon>
        <taxon>Leptobrachium</taxon>
    </lineage>
</organism>
<dbReference type="SMART" id="SM00355">
    <property type="entry name" value="ZnF_C2H2"/>
    <property type="match status" value="5"/>
</dbReference>
<dbReference type="Gene3D" id="3.30.160.60">
    <property type="entry name" value="Classic Zinc Finger"/>
    <property type="match status" value="4"/>
</dbReference>
<dbReference type="InterPro" id="IPR050331">
    <property type="entry name" value="Zinc_finger"/>
</dbReference>
<comment type="similarity">
    <text evidence="2">Belongs to the krueppel C2H2-type zinc-finger protein family.</text>
</comment>
<keyword evidence="10" id="KW-0539">Nucleus</keyword>
<reference evidence="13" key="2">
    <citation type="submission" date="2025-09" db="UniProtKB">
        <authorList>
            <consortium name="Ensembl"/>
        </authorList>
    </citation>
    <scope>IDENTIFICATION</scope>
</reference>
<dbReference type="PROSITE" id="PS50157">
    <property type="entry name" value="ZINC_FINGER_C2H2_2"/>
    <property type="match status" value="5"/>
</dbReference>
<keyword evidence="4" id="KW-0677">Repeat</keyword>
<feature type="domain" description="C2H2-type" evidence="12">
    <location>
        <begin position="148"/>
        <end position="176"/>
    </location>
</feature>
<name>A0A8C5M9J7_9ANUR</name>
<dbReference type="GO" id="GO:0003677">
    <property type="term" value="F:DNA binding"/>
    <property type="evidence" value="ECO:0007669"/>
    <property type="project" value="UniProtKB-KW"/>
</dbReference>
<dbReference type="FunFam" id="3.30.160.60:FF:001071">
    <property type="entry name" value="zinc finger protein 236"/>
    <property type="match status" value="1"/>
</dbReference>
<sequence length="321" mass="35515">MGICRSSLLRVNRIEQTNAVILFIYVELTTSSSNLSCSTSIAQASVSAQNLVMSSGVGDGSVTLTLADTQSMLSGGLDAVTLNITSQSQPFPGILSDNGLSGQNGTSSPQVILVSHAAQSGSNSSELNYQVTDEAHKSNQSEKDGRIHHCFECNHYFPSASVLSEHNKEAHGKERIHVCHLCNKAFKRASHLKEHVQTHEPGPSRSSQMPKLFKCDTCDKSFAKPSQLERHSRIHTGERPFQCSLCEKAFNQKSALQVHMKKHTGEKPYKCDYCSMSFSQKCNMKLHMKRTHAFSGMYKATLRISLWKTILNPFTPKISFF</sequence>
<feature type="domain" description="C2H2-type" evidence="12">
    <location>
        <begin position="269"/>
        <end position="293"/>
    </location>
</feature>
<keyword evidence="8" id="KW-0238">DNA-binding</keyword>
<evidence type="ECO:0000256" key="11">
    <source>
        <dbReference type="PROSITE-ProRule" id="PRU00042"/>
    </source>
</evidence>
<feature type="domain" description="C2H2-type" evidence="12">
    <location>
        <begin position="213"/>
        <end position="240"/>
    </location>
</feature>
<keyword evidence="3" id="KW-0479">Metal-binding</keyword>
<dbReference type="GO" id="GO:0010468">
    <property type="term" value="P:regulation of gene expression"/>
    <property type="evidence" value="ECO:0007669"/>
    <property type="project" value="TreeGrafter"/>
</dbReference>
<dbReference type="Pfam" id="PF13465">
    <property type="entry name" value="zf-H2C2_2"/>
    <property type="match status" value="1"/>
</dbReference>
<evidence type="ECO:0000256" key="3">
    <source>
        <dbReference type="ARBA" id="ARBA00022723"/>
    </source>
</evidence>
<evidence type="ECO:0000256" key="5">
    <source>
        <dbReference type="ARBA" id="ARBA00022771"/>
    </source>
</evidence>
<dbReference type="InterPro" id="IPR013087">
    <property type="entry name" value="Znf_C2H2_type"/>
</dbReference>